<feature type="domain" description="C2H2-type" evidence="12">
    <location>
        <begin position="225"/>
        <end position="248"/>
    </location>
</feature>
<evidence type="ECO:0000256" key="8">
    <source>
        <dbReference type="ARBA" id="ARBA00023125"/>
    </source>
</evidence>
<dbReference type="PROSITE" id="PS50157">
    <property type="entry name" value="ZINC_FINGER_C2H2_2"/>
    <property type="match status" value="7"/>
</dbReference>
<dbReference type="PANTHER" id="PTHR24394">
    <property type="entry name" value="ZINC FINGER PROTEIN"/>
    <property type="match status" value="1"/>
</dbReference>
<protein>
    <submittedName>
        <fullName evidence="13">(diamondback moth) hypothetical protein</fullName>
    </submittedName>
</protein>
<feature type="domain" description="C2H2-type" evidence="12">
    <location>
        <begin position="402"/>
        <end position="430"/>
    </location>
</feature>
<dbReference type="Proteomes" id="UP000653454">
    <property type="component" value="Unassembled WGS sequence"/>
</dbReference>
<dbReference type="SMART" id="SM00355">
    <property type="entry name" value="ZnF_C2H2"/>
    <property type="match status" value="9"/>
</dbReference>
<dbReference type="Pfam" id="PF12874">
    <property type="entry name" value="zf-met"/>
    <property type="match status" value="1"/>
</dbReference>
<dbReference type="AlphaFoldDB" id="A0A8S4G0B8"/>
<evidence type="ECO:0000256" key="2">
    <source>
        <dbReference type="ARBA" id="ARBA00006991"/>
    </source>
</evidence>
<dbReference type="PANTHER" id="PTHR24394:SF29">
    <property type="entry name" value="MYONEURIN"/>
    <property type="match status" value="1"/>
</dbReference>
<dbReference type="InterPro" id="IPR012934">
    <property type="entry name" value="Znf_AD"/>
</dbReference>
<evidence type="ECO:0000259" key="12">
    <source>
        <dbReference type="PROSITE" id="PS50157"/>
    </source>
</evidence>
<proteinExistence type="inferred from homology"/>
<gene>
    <name evidence="13" type="ORF">PLXY2_LOCUS12054</name>
</gene>
<keyword evidence="14" id="KW-1185">Reference proteome</keyword>
<comment type="similarity">
    <text evidence="2">Belongs to the krueppel C2H2-type zinc-finger protein family.</text>
</comment>
<feature type="domain" description="C2H2-type" evidence="12">
    <location>
        <begin position="316"/>
        <end position="344"/>
    </location>
</feature>
<evidence type="ECO:0000256" key="10">
    <source>
        <dbReference type="ARBA" id="ARBA00023242"/>
    </source>
</evidence>
<keyword evidence="8" id="KW-0238">DNA-binding</keyword>
<name>A0A8S4G0B8_PLUXY</name>
<evidence type="ECO:0000256" key="1">
    <source>
        <dbReference type="ARBA" id="ARBA00004123"/>
    </source>
</evidence>
<dbReference type="EMBL" id="CAJHNJ030000068">
    <property type="protein sequence ID" value="CAG9133800.1"/>
    <property type="molecule type" value="Genomic_DNA"/>
</dbReference>
<comment type="caution">
    <text evidence="13">The sequence shown here is derived from an EMBL/GenBank/DDBJ whole genome shotgun (WGS) entry which is preliminary data.</text>
</comment>
<reference evidence="13" key="1">
    <citation type="submission" date="2020-11" db="EMBL/GenBank/DDBJ databases">
        <authorList>
            <person name="Whiteford S."/>
        </authorList>
    </citation>
    <scope>NUCLEOTIDE SEQUENCE</scope>
</reference>
<feature type="domain" description="C2H2-type" evidence="12">
    <location>
        <begin position="251"/>
        <end position="278"/>
    </location>
</feature>
<sequence length="473" mass="54254">MLSGKTAVYNVLHSRDTCTLCFHIINEETSFFDVDDNIVVKENDETADITFTQIIATLLAVHDASTIITRKICKPCATSAIYCFKFINRCRQSRLLLTNTISKLSSCLNDSKIDTESTKTLYVANDENGQCVKYSDKLSKAKTTSKVLRRFKTIVKRQSRAKQAVKVENNYNDEFDNDTIDTNPAELKLPNGSHDSFLCELCSAKYTDRKGLKSHFERTHAPKIHKCPDCPKAFGAAYLLKMHAQDSHIAAICDVCGKKYANRHSLKMHSYNHANLRCPICNRHYKSRFSFKKHVDAKICTKEVGWQKKDNGNKNFFCDSCGKGFAKKYSLYIHIKFEHEKSYKSYDCAWCDKKFPAASRLKYHMVKHTRERNFTCETCGGKFVTKPALVYHTRIHTGETPYACEFCDMKFLSTSRRMDHVRRRHMGATQQCDICSSKFKTPSGLRKHRRRHFNPSSKLFVQNVPALPGNVEV</sequence>
<dbReference type="Pfam" id="PF00096">
    <property type="entry name" value="zf-C2H2"/>
    <property type="match status" value="3"/>
</dbReference>
<keyword evidence="7" id="KW-0805">Transcription regulation</keyword>
<feature type="domain" description="C2H2-type" evidence="12">
    <location>
        <begin position="430"/>
        <end position="457"/>
    </location>
</feature>
<dbReference type="Gene3D" id="3.30.160.60">
    <property type="entry name" value="Classic Zinc Finger"/>
    <property type="match status" value="5"/>
</dbReference>
<feature type="domain" description="C2H2-type" evidence="12">
    <location>
        <begin position="346"/>
        <end position="373"/>
    </location>
</feature>
<dbReference type="SMART" id="SM00868">
    <property type="entry name" value="zf-AD"/>
    <property type="match status" value="1"/>
</dbReference>
<keyword evidence="9" id="KW-0804">Transcription</keyword>
<evidence type="ECO:0000256" key="9">
    <source>
        <dbReference type="ARBA" id="ARBA00023163"/>
    </source>
</evidence>
<evidence type="ECO:0000256" key="6">
    <source>
        <dbReference type="ARBA" id="ARBA00022833"/>
    </source>
</evidence>
<comment type="subcellular location">
    <subcellularLocation>
        <location evidence="1">Nucleus</location>
    </subcellularLocation>
</comment>
<keyword evidence="10" id="KW-0539">Nucleus</keyword>
<organism evidence="13 14">
    <name type="scientific">Plutella xylostella</name>
    <name type="common">Diamondback moth</name>
    <name type="synonym">Plutella maculipennis</name>
    <dbReference type="NCBI Taxonomy" id="51655"/>
    <lineage>
        <taxon>Eukaryota</taxon>
        <taxon>Metazoa</taxon>
        <taxon>Ecdysozoa</taxon>
        <taxon>Arthropoda</taxon>
        <taxon>Hexapoda</taxon>
        <taxon>Insecta</taxon>
        <taxon>Pterygota</taxon>
        <taxon>Neoptera</taxon>
        <taxon>Endopterygota</taxon>
        <taxon>Lepidoptera</taxon>
        <taxon>Glossata</taxon>
        <taxon>Ditrysia</taxon>
        <taxon>Yponomeutoidea</taxon>
        <taxon>Plutellidae</taxon>
        <taxon>Plutella</taxon>
    </lineage>
</organism>
<dbReference type="FunFam" id="3.30.160.60:FF:001370">
    <property type="entry name" value="Zinc finger protein"/>
    <property type="match status" value="1"/>
</dbReference>
<evidence type="ECO:0000256" key="3">
    <source>
        <dbReference type="ARBA" id="ARBA00022723"/>
    </source>
</evidence>
<keyword evidence="4" id="KW-0677">Repeat</keyword>
<evidence type="ECO:0000256" key="11">
    <source>
        <dbReference type="PROSITE-ProRule" id="PRU00042"/>
    </source>
</evidence>
<keyword evidence="3" id="KW-0479">Metal-binding</keyword>
<dbReference type="GO" id="GO:0008270">
    <property type="term" value="F:zinc ion binding"/>
    <property type="evidence" value="ECO:0007669"/>
    <property type="project" value="UniProtKB-KW"/>
</dbReference>
<evidence type="ECO:0000256" key="7">
    <source>
        <dbReference type="ARBA" id="ARBA00023015"/>
    </source>
</evidence>
<keyword evidence="5 11" id="KW-0863">Zinc-finger</keyword>
<keyword evidence="6" id="KW-0862">Zinc</keyword>
<evidence type="ECO:0000256" key="5">
    <source>
        <dbReference type="ARBA" id="ARBA00022771"/>
    </source>
</evidence>
<dbReference type="GO" id="GO:0003690">
    <property type="term" value="F:double-stranded DNA binding"/>
    <property type="evidence" value="ECO:0007669"/>
    <property type="project" value="UniProtKB-ARBA"/>
</dbReference>
<evidence type="ECO:0000313" key="14">
    <source>
        <dbReference type="Proteomes" id="UP000653454"/>
    </source>
</evidence>
<dbReference type="GO" id="GO:0000981">
    <property type="term" value="F:DNA-binding transcription factor activity, RNA polymerase II-specific"/>
    <property type="evidence" value="ECO:0007669"/>
    <property type="project" value="TreeGrafter"/>
</dbReference>
<dbReference type="PROSITE" id="PS00028">
    <property type="entry name" value="ZINC_FINGER_C2H2_1"/>
    <property type="match status" value="8"/>
</dbReference>
<dbReference type="GO" id="GO:0005634">
    <property type="term" value="C:nucleus"/>
    <property type="evidence" value="ECO:0007669"/>
    <property type="project" value="UniProtKB-SubCell"/>
</dbReference>
<dbReference type="InterPro" id="IPR036236">
    <property type="entry name" value="Znf_C2H2_sf"/>
</dbReference>
<dbReference type="SUPFAM" id="SSF57667">
    <property type="entry name" value="beta-beta-alpha zinc fingers"/>
    <property type="match status" value="5"/>
</dbReference>
<dbReference type="InterPro" id="IPR013087">
    <property type="entry name" value="Znf_C2H2_type"/>
</dbReference>
<evidence type="ECO:0000313" key="13">
    <source>
        <dbReference type="EMBL" id="CAG9133800.1"/>
    </source>
</evidence>
<feature type="domain" description="C2H2-type" evidence="12">
    <location>
        <begin position="374"/>
        <end position="401"/>
    </location>
</feature>
<accession>A0A8S4G0B8</accession>
<evidence type="ECO:0000256" key="4">
    <source>
        <dbReference type="ARBA" id="ARBA00022737"/>
    </source>
</evidence>